<feature type="region of interest" description="Disordered" evidence="1">
    <location>
        <begin position="154"/>
        <end position="195"/>
    </location>
</feature>
<sequence length="295" mass="32619">MAEVYTHLRCHLLNVGTNPFSRRDGNPTLSANVKLTISHYSNIANSRLEDITVNAKTDQAKKDCSPEVLEPLVRATIEAETDLDDKWADNEETKRKLLDLDAKLMKLIQDRIQVNVNAGLLSKDCIEKMTNIETAPAEEPLNAESVEPEAAKELIPEAPTPVPEETPVPKPEAIEPAPDAPPPVLEEAPTPETPALEPKLHLRVAPRARICLNVDANIDLKFVCKSGCKGAKDARFVLDRRVDLEKKFKSRLGKFYEQGIPTECEKKRTSLVDSVLDLLSLNFEADVDVKTNASG</sequence>
<protein>
    <submittedName>
        <fullName evidence="2">Uncharacterized protein</fullName>
    </submittedName>
</protein>
<gene>
    <name evidence="2" type="ORF">BGZ80_009376</name>
</gene>
<feature type="compositionally biased region" description="Low complexity" evidence="1">
    <location>
        <begin position="185"/>
        <end position="195"/>
    </location>
</feature>
<feature type="compositionally biased region" description="Pro residues" evidence="1">
    <location>
        <begin position="158"/>
        <end position="170"/>
    </location>
</feature>
<dbReference type="AlphaFoldDB" id="A0A9P6MXN5"/>
<proteinExistence type="predicted"/>
<dbReference type="Proteomes" id="UP000703661">
    <property type="component" value="Unassembled WGS sequence"/>
</dbReference>
<reference evidence="2" key="1">
    <citation type="journal article" date="2020" name="Fungal Divers.">
        <title>Resolving the Mortierellaceae phylogeny through synthesis of multi-gene phylogenetics and phylogenomics.</title>
        <authorList>
            <person name="Vandepol N."/>
            <person name="Liber J."/>
            <person name="Desiro A."/>
            <person name="Na H."/>
            <person name="Kennedy M."/>
            <person name="Barry K."/>
            <person name="Grigoriev I.V."/>
            <person name="Miller A.N."/>
            <person name="O'Donnell K."/>
            <person name="Stajich J.E."/>
            <person name="Bonito G."/>
        </authorList>
    </citation>
    <scope>NUCLEOTIDE SEQUENCE</scope>
    <source>
        <strain evidence="2">NRRL 2769</strain>
    </source>
</reference>
<dbReference type="EMBL" id="JAAAID010000556">
    <property type="protein sequence ID" value="KAG0016187.1"/>
    <property type="molecule type" value="Genomic_DNA"/>
</dbReference>
<name>A0A9P6MXN5_9FUNG</name>
<comment type="caution">
    <text evidence="2">The sequence shown here is derived from an EMBL/GenBank/DDBJ whole genome shotgun (WGS) entry which is preliminary data.</text>
</comment>
<keyword evidence="3" id="KW-1185">Reference proteome</keyword>
<evidence type="ECO:0000313" key="3">
    <source>
        <dbReference type="Proteomes" id="UP000703661"/>
    </source>
</evidence>
<evidence type="ECO:0000313" key="2">
    <source>
        <dbReference type="EMBL" id="KAG0016187.1"/>
    </source>
</evidence>
<organism evidence="2 3">
    <name type="scientific">Entomortierella chlamydospora</name>
    <dbReference type="NCBI Taxonomy" id="101097"/>
    <lineage>
        <taxon>Eukaryota</taxon>
        <taxon>Fungi</taxon>
        <taxon>Fungi incertae sedis</taxon>
        <taxon>Mucoromycota</taxon>
        <taxon>Mortierellomycotina</taxon>
        <taxon>Mortierellomycetes</taxon>
        <taxon>Mortierellales</taxon>
        <taxon>Mortierellaceae</taxon>
        <taxon>Entomortierella</taxon>
    </lineage>
</organism>
<evidence type="ECO:0000256" key="1">
    <source>
        <dbReference type="SAM" id="MobiDB-lite"/>
    </source>
</evidence>
<accession>A0A9P6MXN5</accession>